<evidence type="ECO:0000256" key="5">
    <source>
        <dbReference type="ARBA" id="ARBA00023136"/>
    </source>
</evidence>
<dbReference type="CDD" id="cd00130">
    <property type="entry name" value="PAS"/>
    <property type="match status" value="1"/>
</dbReference>
<dbReference type="PROSITE" id="PS50887">
    <property type="entry name" value="GGDEF"/>
    <property type="match status" value="1"/>
</dbReference>
<dbReference type="Pfam" id="PF07694">
    <property type="entry name" value="5TM-5TMR_LYT"/>
    <property type="match status" value="1"/>
</dbReference>
<sequence length="687" mass="78189">MVFLEVIIHAGFIISAVIMSGIVNTAARKLKKIPLTVLQGLFFGIIIAIDLLCPFIAPWGTHFDVREVILNISGVFYGPLAGGIASLAAFAVRAWKGTPGTAAALVSIVLIYVLTSVFYIKIIKKQRWPELKTISILSIISNCISVLSIVVVPANHTPKILIVVFIILVIYPLATIVSAKILRSFNKKDSILTELKQKDEILQQKNTELENAIAELRNETTLLQRSEEMFKNMFFNSSDAILLLQDGQIVNANDKSAKVLHYADRLELIGKFLHDIVADDKKWYASLQAMMDNVLTKDALEERESIFLDSNDIEIAVQVSMSMIFIDRMEHIYLSFKDIRDWKIRERKYISDSELDTLTGLYNRSYLKTFLQDINKDDYLPIGIIVADVNGLKVVNDFFGHSKGDDLLAETAKILKNSCRTDDLIARTGGDEFIYVLPNSSAEFLAEFIKRIYAQFQRKKFDWGAISVSMGYALKYTVGEDINEIIKKADENMYEEKSARSLKMRSDFLKYIYTQLLKKNEYKRMYQKTLDRLCALMAKRLFFSDTEREQLELTAKYYDISRFFERESDYENQSYAAETSYNLLKAVSLTNDIAEYVLYSKEKWDGSGKYGLKEKKIPVISQIVMLVEDYCSAFSLAVKEGTSDHGKISAHILKDMESKSGTFYNPDLFTVFKSVIVSVFAHQKRTA</sequence>
<keyword evidence="10" id="KW-1185">Reference proteome</keyword>
<feature type="transmembrane region" description="Helical" evidence="7">
    <location>
        <begin position="160"/>
        <end position="182"/>
    </location>
</feature>
<dbReference type="Gene3D" id="3.30.70.270">
    <property type="match status" value="1"/>
</dbReference>
<dbReference type="PANTHER" id="PTHR44757:SF2">
    <property type="entry name" value="BIOFILM ARCHITECTURE MAINTENANCE PROTEIN MBAA"/>
    <property type="match status" value="1"/>
</dbReference>
<dbReference type="CDD" id="cd01949">
    <property type="entry name" value="GGDEF"/>
    <property type="match status" value="1"/>
</dbReference>
<dbReference type="Pfam" id="PF00990">
    <property type="entry name" value="GGDEF"/>
    <property type="match status" value="1"/>
</dbReference>
<dbReference type="InterPro" id="IPR052155">
    <property type="entry name" value="Biofilm_reg_signaling"/>
</dbReference>
<organism evidence="9 10">
    <name type="scientific">Treponema lecithinolyticum ATCC 700332</name>
    <dbReference type="NCBI Taxonomy" id="1321815"/>
    <lineage>
        <taxon>Bacteria</taxon>
        <taxon>Pseudomonadati</taxon>
        <taxon>Spirochaetota</taxon>
        <taxon>Spirochaetia</taxon>
        <taxon>Spirochaetales</taxon>
        <taxon>Treponemataceae</taxon>
        <taxon>Treponema</taxon>
    </lineage>
</organism>
<dbReference type="InterPro" id="IPR029787">
    <property type="entry name" value="Nucleotide_cyclase"/>
</dbReference>
<evidence type="ECO:0000256" key="7">
    <source>
        <dbReference type="SAM" id="Phobius"/>
    </source>
</evidence>
<evidence type="ECO:0000259" key="8">
    <source>
        <dbReference type="PROSITE" id="PS50887"/>
    </source>
</evidence>
<evidence type="ECO:0000256" key="2">
    <source>
        <dbReference type="ARBA" id="ARBA00022475"/>
    </source>
</evidence>
<dbReference type="SUPFAM" id="SSF55073">
    <property type="entry name" value="Nucleotide cyclase"/>
    <property type="match status" value="1"/>
</dbReference>
<proteinExistence type="predicted"/>
<evidence type="ECO:0000313" key="9">
    <source>
        <dbReference type="EMBL" id="ERJ93563.1"/>
    </source>
</evidence>
<reference evidence="9 10" key="1">
    <citation type="submission" date="2013-08" db="EMBL/GenBank/DDBJ databases">
        <authorList>
            <person name="Weinstock G."/>
            <person name="Sodergren E."/>
            <person name="Wylie T."/>
            <person name="Fulton L."/>
            <person name="Fulton R."/>
            <person name="Fronick C."/>
            <person name="O'Laughlin M."/>
            <person name="Godfrey J."/>
            <person name="Miner T."/>
            <person name="Herter B."/>
            <person name="Appelbaum E."/>
            <person name="Cordes M."/>
            <person name="Lek S."/>
            <person name="Wollam A."/>
            <person name="Pepin K.H."/>
            <person name="Palsikar V.B."/>
            <person name="Mitreva M."/>
            <person name="Wilson R.K."/>
        </authorList>
    </citation>
    <scope>NUCLEOTIDE SEQUENCE [LARGE SCALE GENOMIC DNA]</scope>
    <source>
        <strain evidence="9 10">ATCC 700332</strain>
    </source>
</reference>
<keyword evidence="6" id="KW-0175">Coiled coil</keyword>
<protein>
    <submittedName>
        <fullName evidence="9">Diguanylate cyclase domain protein</fullName>
    </submittedName>
</protein>
<feature type="transmembrane region" description="Helical" evidence="7">
    <location>
        <begin position="134"/>
        <end position="154"/>
    </location>
</feature>
<name>A0ABN0NZR0_TRELE</name>
<dbReference type="NCBIfam" id="TIGR00229">
    <property type="entry name" value="sensory_box"/>
    <property type="match status" value="1"/>
</dbReference>
<accession>A0ABN0NZR0</accession>
<dbReference type="PANTHER" id="PTHR44757">
    <property type="entry name" value="DIGUANYLATE CYCLASE DGCP"/>
    <property type="match status" value="1"/>
</dbReference>
<feature type="domain" description="GGDEF" evidence="8">
    <location>
        <begin position="380"/>
        <end position="511"/>
    </location>
</feature>
<feature type="transmembrane region" description="Helical" evidence="7">
    <location>
        <begin position="33"/>
        <end position="56"/>
    </location>
</feature>
<dbReference type="SMART" id="SM00267">
    <property type="entry name" value="GGDEF"/>
    <property type="match status" value="1"/>
</dbReference>
<dbReference type="NCBIfam" id="TIGR00254">
    <property type="entry name" value="GGDEF"/>
    <property type="match status" value="1"/>
</dbReference>
<comment type="caution">
    <text evidence="9">The sequence shown here is derived from an EMBL/GenBank/DDBJ whole genome shotgun (WGS) entry which is preliminary data.</text>
</comment>
<evidence type="ECO:0000256" key="1">
    <source>
        <dbReference type="ARBA" id="ARBA00004651"/>
    </source>
</evidence>
<feature type="transmembrane region" description="Helical" evidence="7">
    <location>
        <begin position="68"/>
        <end position="90"/>
    </location>
</feature>
<keyword evidence="5 7" id="KW-0472">Membrane</keyword>
<dbReference type="RefSeq" id="WP_021687070.1">
    <property type="nucleotide sequence ID" value="NZ_KI260564.1"/>
</dbReference>
<dbReference type="InterPro" id="IPR011620">
    <property type="entry name" value="Sig_transdc_His_kinase_LytS_TM"/>
</dbReference>
<dbReference type="SUPFAM" id="SSF55785">
    <property type="entry name" value="PYP-like sensor domain (PAS domain)"/>
    <property type="match status" value="1"/>
</dbReference>
<dbReference type="InterPro" id="IPR035965">
    <property type="entry name" value="PAS-like_dom_sf"/>
</dbReference>
<dbReference type="InterPro" id="IPR000014">
    <property type="entry name" value="PAS"/>
</dbReference>
<keyword evidence="2" id="KW-1003">Cell membrane</keyword>
<keyword evidence="4 7" id="KW-1133">Transmembrane helix</keyword>
<dbReference type="Pfam" id="PF13487">
    <property type="entry name" value="HD_5"/>
    <property type="match status" value="1"/>
</dbReference>
<feature type="transmembrane region" description="Helical" evidence="7">
    <location>
        <begin position="102"/>
        <end position="122"/>
    </location>
</feature>
<dbReference type="EMBL" id="AWVH01000024">
    <property type="protein sequence ID" value="ERJ93563.1"/>
    <property type="molecule type" value="Genomic_DNA"/>
</dbReference>
<gene>
    <name evidence="9" type="ORF">HMPREF9193_00852</name>
</gene>
<evidence type="ECO:0000256" key="6">
    <source>
        <dbReference type="SAM" id="Coils"/>
    </source>
</evidence>
<evidence type="ECO:0000313" key="10">
    <source>
        <dbReference type="Proteomes" id="UP000016649"/>
    </source>
</evidence>
<keyword evidence="3 7" id="KW-0812">Transmembrane</keyword>
<dbReference type="InterPro" id="IPR000160">
    <property type="entry name" value="GGDEF_dom"/>
</dbReference>
<evidence type="ECO:0000256" key="3">
    <source>
        <dbReference type="ARBA" id="ARBA00022692"/>
    </source>
</evidence>
<dbReference type="Gene3D" id="1.10.3210.10">
    <property type="entry name" value="Hypothetical protein af1432"/>
    <property type="match status" value="1"/>
</dbReference>
<dbReference type="Gene3D" id="3.30.450.20">
    <property type="entry name" value="PAS domain"/>
    <property type="match status" value="1"/>
</dbReference>
<comment type="subcellular location">
    <subcellularLocation>
        <location evidence="1">Cell membrane</location>
        <topology evidence="1">Multi-pass membrane protein</topology>
    </subcellularLocation>
</comment>
<evidence type="ECO:0000256" key="4">
    <source>
        <dbReference type="ARBA" id="ARBA00022989"/>
    </source>
</evidence>
<dbReference type="Pfam" id="PF13426">
    <property type="entry name" value="PAS_9"/>
    <property type="match status" value="1"/>
</dbReference>
<feature type="coiled-coil region" evidence="6">
    <location>
        <begin position="192"/>
        <end position="229"/>
    </location>
</feature>
<dbReference type="InterPro" id="IPR043128">
    <property type="entry name" value="Rev_trsase/Diguanyl_cyclase"/>
</dbReference>
<feature type="transmembrane region" description="Helical" evidence="7">
    <location>
        <begin position="7"/>
        <end position="27"/>
    </location>
</feature>
<dbReference type="Proteomes" id="UP000016649">
    <property type="component" value="Unassembled WGS sequence"/>
</dbReference>